<evidence type="ECO:0000256" key="1">
    <source>
        <dbReference type="ARBA" id="ARBA00004123"/>
    </source>
</evidence>
<gene>
    <name evidence="10" type="ORF">B0T19DRAFT_409876</name>
</gene>
<dbReference type="GO" id="GO:0051382">
    <property type="term" value="P:kinetochore assembly"/>
    <property type="evidence" value="ECO:0007669"/>
    <property type="project" value="InterPro"/>
</dbReference>
<feature type="region of interest" description="Disordered" evidence="9">
    <location>
        <begin position="214"/>
        <end position="269"/>
    </location>
</feature>
<feature type="coiled-coil region" evidence="8">
    <location>
        <begin position="103"/>
        <end position="177"/>
    </location>
</feature>
<organism evidence="10 11">
    <name type="scientific">Cercophora scortea</name>
    <dbReference type="NCBI Taxonomy" id="314031"/>
    <lineage>
        <taxon>Eukaryota</taxon>
        <taxon>Fungi</taxon>
        <taxon>Dikarya</taxon>
        <taxon>Ascomycota</taxon>
        <taxon>Pezizomycotina</taxon>
        <taxon>Sordariomycetes</taxon>
        <taxon>Sordariomycetidae</taxon>
        <taxon>Sordariales</taxon>
        <taxon>Lasiosphaeriaceae</taxon>
        <taxon>Cercophora</taxon>
    </lineage>
</organism>
<feature type="compositionally biased region" description="Basic and acidic residues" evidence="9">
    <location>
        <begin position="226"/>
        <end position="239"/>
    </location>
</feature>
<comment type="caution">
    <text evidence="10">The sequence shown here is derived from an EMBL/GenBank/DDBJ whole genome shotgun (WGS) entry which is preliminary data.</text>
</comment>
<dbReference type="PANTHER" id="PTHR14401:SF6">
    <property type="entry name" value="CENTROMERE PROTEIN K"/>
    <property type="match status" value="1"/>
</dbReference>
<evidence type="ECO:0000256" key="3">
    <source>
        <dbReference type="ARBA" id="ARBA00005795"/>
    </source>
</evidence>
<dbReference type="Proteomes" id="UP001286456">
    <property type="component" value="Unassembled WGS sequence"/>
</dbReference>
<comment type="similarity">
    <text evidence="3">Belongs to the CENP-K/MCM22 family.</text>
</comment>
<dbReference type="GO" id="GO:0000775">
    <property type="term" value="C:chromosome, centromeric region"/>
    <property type="evidence" value="ECO:0007669"/>
    <property type="project" value="UniProtKB-SubCell"/>
</dbReference>
<reference evidence="10" key="1">
    <citation type="journal article" date="2023" name="Mol. Phylogenet. Evol.">
        <title>Genome-scale phylogeny and comparative genomics of the fungal order Sordariales.</title>
        <authorList>
            <person name="Hensen N."/>
            <person name="Bonometti L."/>
            <person name="Westerberg I."/>
            <person name="Brannstrom I.O."/>
            <person name="Guillou S."/>
            <person name="Cros-Aarteil S."/>
            <person name="Calhoun S."/>
            <person name="Haridas S."/>
            <person name="Kuo A."/>
            <person name="Mondo S."/>
            <person name="Pangilinan J."/>
            <person name="Riley R."/>
            <person name="LaButti K."/>
            <person name="Andreopoulos B."/>
            <person name="Lipzen A."/>
            <person name="Chen C."/>
            <person name="Yan M."/>
            <person name="Daum C."/>
            <person name="Ng V."/>
            <person name="Clum A."/>
            <person name="Steindorff A."/>
            <person name="Ohm R.A."/>
            <person name="Martin F."/>
            <person name="Silar P."/>
            <person name="Natvig D.O."/>
            <person name="Lalanne C."/>
            <person name="Gautier V."/>
            <person name="Ament-Velasquez S.L."/>
            <person name="Kruys A."/>
            <person name="Hutchinson M.I."/>
            <person name="Powell A.J."/>
            <person name="Barry K."/>
            <person name="Miller A.N."/>
            <person name="Grigoriev I.V."/>
            <person name="Debuchy R."/>
            <person name="Gladieux P."/>
            <person name="Hiltunen Thoren M."/>
            <person name="Johannesson H."/>
        </authorList>
    </citation>
    <scope>NUCLEOTIDE SEQUENCE</scope>
    <source>
        <strain evidence="10">SMH4131-1</strain>
    </source>
</reference>
<protein>
    <submittedName>
        <fullName evidence="10">Uncharacterized protein</fullName>
    </submittedName>
</protein>
<keyword evidence="7" id="KW-0137">Centromere</keyword>
<evidence type="ECO:0000256" key="2">
    <source>
        <dbReference type="ARBA" id="ARBA00004584"/>
    </source>
</evidence>
<evidence type="ECO:0000256" key="6">
    <source>
        <dbReference type="ARBA" id="ARBA00023242"/>
    </source>
</evidence>
<keyword evidence="5 8" id="KW-0175">Coiled coil</keyword>
<evidence type="ECO:0000256" key="9">
    <source>
        <dbReference type="SAM" id="MobiDB-lite"/>
    </source>
</evidence>
<feature type="compositionally biased region" description="Polar residues" evidence="9">
    <location>
        <begin position="242"/>
        <end position="251"/>
    </location>
</feature>
<feature type="compositionally biased region" description="Basic and acidic residues" evidence="9">
    <location>
        <begin position="259"/>
        <end position="269"/>
    </location>
</feature>
<reference evidence="10" key="2">
    <citation type="submission" date="2023-06" db="EMBL/GenBank/DDBJ databases">
        <authorList>
            <consortium name="Lawrence Berkeley National Laboratory"/>
            <person name="Haridas S."/>
            <person name="Hensen N."/>
            <person name="Bonometti L."/>
            <person name="Westerberg I."/>
            <person name="Brannstrom I.O."/>
            <person name="Guillou S."/>
            <person name="Cros-Aarteil S."/>
            <person name="Calhoun S."/>
            <person name="Kuo A."/>
            <person name="Mondo S."/>
            <person name="Pangilinan J."/>
            <person name="Riley R."/>
            <person name="Labutti K."/>
            <person name="Andreopoulos B."/>
            <person name="Lipzen A."/>
            <person name="Chen C."/>
            <person name="Yanf M."/>
            <person name="Daum C."/>
            <person name="Ng V."/>
            <person name="Clum A."/>
            <person name="Steindorff A."/>
            <person name="Ohm R."/>
            <person name="Martin F."/>
            <person name="Silar P."/>
            <person name="Natvig D."/>
            <person name="Lalanne C."/>
            <person name="Gautier V."/>
            <person name="Ament-Velasquez S.L."/>
            <person name="Kruys A."/>
            <person name="Hutchinson M.I."/>
            <person name="Powell A.J."/>
            <person name="Barry K."/>
            <person name="Miller A.N."/>
            <person name="Grigoriev I.V."/>
            <person name="Debuchy R."/>
            <person name="Gladieux P."/>
            <person name="Thoren M.H."/>
            <person name="Johannesson H."/>
        </authorList>
    </citation>
    <scope>NUCLEOTIDE SEQUENCE</scope>
    <source>
        <strain evidence="10">SMH4131-1</strain>
    </source>
</reference>
<keyword evidence="6" id="KW-0539">Nucleus</keyword>
<dbReference type="AlphaFoldDB" id="A0AAE0ML31"/>
<dbReference type="GO" id="GO:0005634">
    <property type="term" value="C:nucleus"/>
    <property type="evidence" value="ECO:0007669"/>
    <property type="project" value="UniProtKB-SubCell"/>
</dbReference>
<dbReference type="PANTHER" id="PTHR14401">
    <property type="entry name" value="CENTROMERE PROTEIN K"/>
    <property type="match status" value="1"/>
</dbReference>
<dbReference type="EMBL" id="JAUEPO010000001">
    <property type="protein sequence ID" value="KAK3336571.1"/>
    <property type="molecule type" value="Genomic_DNA"/>
</dbReference>
<keyword evidence="4" id="KW-0158">Chromosome</keyword>
<feature type="coiled-coil region" evidence="8">
    <location>
        <begin position="14"/>
        <end position="41"/>
    </location>
</feature>
<comment type="subcellular location">
    <subcellularLocation>
        <location evidence="2">Chromosome</location>
        <location evidence="2">Centromere</location>
    </subcellularLocation>
    <subcellularLocation>
        <location evidence="1">Nucleus</location>
    </subcellularLocation>
</comment>
<dbReference type="GO" id="GO:0000070">
    <property type="term" value="P:mitotic sister chromatid segregation"/>
    <property type="evidence" value="ECO:0007669"/>
    <property type="project" value="TreeGrafter"/>
</dbReference>
<evidence type="ECO:0000256" key="4">
    <source>
        <dbReference type="ARBA" id="ARBA00022454"/>
    </source>
</evidence>
<evidence type="ECO:0000313" key="10">
    <source>
        <dbReference type="EMBL" id="KAK3336571.1"/>
    </source>
</evidence>
<evidence type="ECO:0000256" key="5">
    <source>
        <dbReference type="ARBA" id="ARBA00023054"/>
    </source>
</evidence>
<proteinExistence type="inferred from homology"/>
<evidence type="ECO:0000256" key="7">
    <source>
        <dbReference type="ARBA" id="ARBA00023328"/>
    </source>
</evidence>
<keyword evidence="11" id="KW-1185">Reference proteome</keyword>
<sequence>MQVFPGRASDAIHDANVERTLRELQRVKAEAENTLNQLRRDTVAPDVPLSADESMEIMAKAYQLAAESEPFLPFHGSVLPALLALRKTHQTISESNEYIDSQAVSLEQVNKRLELLRADVKEQLALQAALQKRAESLRDDMENRMERSPEQIASDRMAELKKKKQDYDRETSKLLKSLNWFIDHHLGPMLAAEELGGPVVGDWMDIDPDDLGAGFSAHGKLKKTKAQPDEDKRQRRIDDIWGSTSAPTQLEQAGKRKRERDEGSAAGAEMRDLTEQLLNKSMEAGGDSTAAYVTIPRESAAARFLVRSKVAVFHPRDATKLRLIDFGRELE</sequence>
<evidence type="ECO:0000313" key="11">
    <source>
        <dbReference type="Proteomes" id="UP001286456"/>
    </source>
</evidence>
<evidence type="ECO:0000256" key="8">
    <source>
        <dbReference type="SAM" id="Coils"/>
    </source>
</evidence>
<name>A0AAE0ML31_9PEZI</name>
<accession>A0AAE0ML31</accession>
<dbReference type="InterPro" id="IPR020993">
    <property type="entry name" value="Centromere_CenpK"/>
</dbReference>